<comment type="subcellular location">
    <subcellularLocation>
        <location evidence="3">Mitochondrion intermembrane space</location>
    </subcellularLocation>
</comment>
<dbReference type="Pfam" id="PF03404">
    <property type="entry name" value="Mo-co_dimer"/>
    <property type="match status" value="1"/>
</dbReference>
<evidence type="ECO:0000256" key="9">
    <source>
        <dbReference type="ARBA" id="ARBA00022505"/>
    </source>
</evidence>
<evidence type="ECO:0000256" key="1">
    <source>
        <dbReference type="ARBA" id="ARBA00001924"/>
    </source>
</evidence>
<dbReference type="InterPro" id="IPR036374">
    <property type="entry name" value="OxRdtase_Mopterin-bd_sf"/>
</dbReference>
<dbReference type="GO" id="GO:0008482">
    <property type="term" value="F:sulfite oxidase activity"/>
    <property type="evidence" value="ECO:0007669"/>
    <property type="project" value="UniProtKB-EC"/>
</dbReference>
<dbReference type="InterPro" id="IPR005066">
    <property type="entry name" value="MoCF_OxRdtse_dimer"/>
</dbReference>
<keyword evidence="10" id="KW-0349">Heme</keyword>
<comment type="pathway">
    <text evidence="4">Energy metabolism; sulfur metabolism.</text>
</comment>
<dbReference type="InterPro" id="IPR014756">
    <property type="entry name" value="Ig_E-set"/>
</dbReference>
<gene>
    <name evidence="19" type="primary">SUOX</name>
    <name evidence="19" type="ORF">CTA1_9605</name>
</gene>
<keyword evidence="13" id="KW-0560">Oxidoreductase</keyword>
<dbReference type="SUPFAM" id="SSF56524">
    <property type="entry name" value="Oxidoreductase molybdopterin-binding domain"/>
    <property type="match status" value="1"/>
</dbReference>
<dbReference type="FunFam" id="3.90.420.10:FF:000002">
    <property type="entry name" value="sulfite oxidase, mitochondrial"/>
    <property type="match status" value="1"/>
</dbReference>
<dbReference type="Gene3D" id="3.20.20.100">
    <property type="entry name" value="NADP-dependent oxidoreductase domain"/>
    <property type="match status" value="1"/>
</dbReference>
<dbReference type="GO" id="GO:0030151">
    <property type="term" value="F:molybdenum ion binding"/>
    <property type="evidence" value="ECO:0007669"/>
    <property type="project" value="InterPro"/>
</dbReference>
<dbReference type="GO" id="GO:0005758">
    <property type="term" value="C:mitochondrial intermembrane space"/>
    <property type="evidence" value="ECO:0007669"/>
    <property type="project" value="UniProtKB-SubCell"/>
</dbReference>
<dbReference type="InterPro" id="IPR008335">
    <property type="entry name" value="Mopterin_OxRdtase_euk"/>
</dbReference>
<evidence type="ECO:0000256" key="8">
    <source>
        <dbReference type="ARBA" id="ARBA00015499"/>
    </source>
</evidence>
<evidence type="ECO:0000313" key="20">
    <source>
        <dbReference type="Proteomes" id="UP000310108"/>
    </source>
</evidence>
<evidence type="ECO:0000256" key="11">
    <source>
        <dbReference type="ARBA" id="ARBA00022723"/>
    </source>
</evidence>
<dbReference type="Proteomes" id="UP000310108">
    <property type="component" value="Unassembled WGS sequence"/>
</dbReference>
<evidence type="ECO:0000256" key="10">
    <source>
        <dbReference type="ARBA" id="ARBA00022617"/>
    </source>
</evidence>
<evidence type="ECO:0000313" key="19">
    <source>
        <dbReference type="EMBL" id="TKW55688.1"/>
    </source>
</evidence>
<evidence type="ECO:0000256" key="6">
    <source>
        <dbReference type="ARBA" id="ARBA00012505"/>
    </source>
</evidence>
<evidence type="ECO:0000256" key="2">
    <source>
        <dbReference type="ARBA" id="ARBA00001970"/>
    </source>
</evidence>
<keyword evidence="11" id="KW-0479">Metal-binding</keyword>
<dbReference type="SUPFAM" id="SSF81296">
    <property type="entry name" value="E set domains"/>
    <property type="match status" value="1"/>
</dbReference>
<dbReference type="InterPro" id="IPR036400">
    <property type="entry name" value="Cyt_B5-like_heme/steroid_sf"/>
</dbReference>
<evidence type="ECO:0000256" key="13">
    <source>
        <dbReference type="ARBA" id="ARBA00023002"/>
    </source>
</evidence>
<evidence type="ECO:0000256" key="3">
    <source>
        <dbReference type="ARBA" id="ARBA00004569"/>
    </source>
</evidence>
<dbReference type="Gene3D" id="3.10.120.10">
    <property type="entry name" value="Cytochrome b5-like heme/steroid binding domain"/>
    <property type="match status" value="1"/>
</dbReference>
<comment type="similarity">
    <text evidence="5">Belongs to the shaker potassium channel beta subunit family.</text>
</comment>
<dbReference type="PRINTS" id="PR01577">
    <property type="entry name" value="KCNABCHANNEL"/>
</dbReference>
<dbReference type="GO" id="GO:0006790">
    <property type="term" value="P:sulfur compound metabolic process"/>
    <property type="evidence" value="ECO:0007669"/>
    <property type="project" value="TreeGrafter"/>
</dbReference>
<dbReference type="PANTHER" id="PTHR19372">
    <property type="entry name" value="SULFITE REDUCTASE"/>
    <property type="match status" value="1"/>
</dbReference>
<dbReference type="Pfam" id="PF00248">
    <property type="entry name" value="Aldo_ket_red"/>
    <property type="match status" value="1"/>
</dbReference>
<keyword evidence="20" id="KW-1185">Reference proteome</keyword>
<evidence type="ECO:0000256" key="7">
    <source>
        <dbReference type="ARBA" id="ARBA00012673"/>
    </source>
</evidence>
<comment type="catalytic activity">
    <reaction evidence="16">
        <text>nitrite + NADP(+) + H2O = nitrate + NADPH + H(+)</text>
        <dbReference type="Rhea" id="RHEA:19061"/>
        <dbReference type="ChEBI" id="CHEBI:15377"/>
        <dbReference type="ChEBI" id="CHEBI:15378"/>
        <dbReference type="ChEBI" id="CHEBI:16301"/>
        <dbReference type="ChEBI" id="CHEBI:17632"/>
        <dbReference type="ChEBI" id="CHEBI:57783"/>
        <dbReference type="ChEBI" id="CHEBI:58349"/>
        <dbReference type="EC" id="1.7.1.3"/>
    </reaction>
</comment>
<feature type="region of interest" description="Disordered" evidence="17">
    <location>
        <begin position="190"/>
        <end position="219"/>
    </location>
</feature>
<dbReference type="SUPFAM" id="SSF51430">
    <property type="entry name" value="NAD(P)-linked oxidoreductase"/>
    <property type="match status" value="1"/>
</dbReference>
<comment type="cofactor">
    <cofactor evidence="1">
        <name>Mo-molybdopterin</name>
        <dbReference type="ChEBI" id="CHEBI:71302"/>
    </cofactor>
</comment>
<dbReference type="InterPro" id="IPR036812">
    <property type="entry name" value="NAD(P)_OxRdtase_dom_sf"/>
</dbReference>
<dbReference type="InterPro" id="IPR000572">
    <property type="entry name" value="OxRdtase_Mopterin-bd_dom"/>
</dbReference>
<dbReference type="Pfam" id="PF00173">
    <property type="entry name" value="Cyt-b5"/>
    <property type="match status" value="1"/>
</dbReference>
<keyword evidence="14" id="KW-0408">Iron</keyword>
<organism evidence="19 20">
    <name type="scientific">Colletotrichum tanaceti</name>
    <dbReference type="NCBI Taxonomy" id="1306861"/>
    <lineage>
        <taxon>Eukaryota</taxon>
        <taxon>Fungi</taxon>
        <taxon>Dikarya</taxon>
        <taxon>Ascomycota</taxon>
        <taxon>Pezizomycotina</taxon>
        <taxon>Sordariomycetes</taxon>
        <taxon>Hypocreomycetidae</taxon>
        <taxon>Glomerellales</taxon>
        <taxon>Glomerellaceae</taxon>
        <taxon>Colletotrichum</taxon>
        <taxon>Colletotrichum destructivum species complex</taxon>
    </lineage>
</organism>
<dbReference type="GO" id="GO:0050464">
    <property type="term" value="F:nitrate reductase (NADPH) activity"/>
    <property type="evidence" value="ECO:0007669"/>
    <property type="project" value="UniProtKB-EC"/>
</dbReference>
<dbReference type="Gene3D" id="2.60.40.650">
    <property type="match status" value="1"/>
</dbReference>
<evidence type="ECO:0000256" key="5">
    <source>
        <dbReference type="ARBA" id="ARBA00006515"/>
    </source>
</evidence>
<keyword evidence="15" id="KW-0496">Mitochondrion</keyword>
<accession>A0A4U6XI98</accession>
<dbReference type="AlphaFoldDB" id="A0A4U6XI98"/>
<dbReference type="InterPro" id="IPR001199">
    <property type="entry name" value="Cyt_B5-like_heme/steroid-bd"/>
</dbReference>
<reference evidence="19 20" key="1">
    <citation type="journal article" date="2019" name="PLoS ONE">
        <title>Comparative genome analysis indicates high evolutionary potential of pathogenicity genes in Colletotrichum tanaceti.</title>
        <authorList>
            <person name="Lelwala R.V."/>
            <person name="Korhonen P.K."/>
            <person name="Young N.D."/>
            <person name="Scott J.B."/>
            <person name="Ades P.A."/>
            <person name="Gasser R.B."/>
            <person name="Taylor P.W.J."/>
        </authorList>
    </citation>
    <scope>NUCLEOTIDE SEQUENCE [LARGE SCALE GENOMIC DNA]</scope>
    <source>
        <strain evidence="19">BRIP57314</strain>
    </source>
</reference>
<dbReference type="SUPFAM" id="SSF55856">
    <property type="entry name" value="Cytochrome b5-like heme/steroid binding domain"/>
    <property type="match status" value="1"/>
</dbReference>
<dbReference type="InterPro" id="IPR023210">
    <property type="entry name" value="NADP_OxRdtase_dom"/>
</dbReference>
<dbReference type="FunFam" id="3.10.120.10:FF:000007">
    <property type="entry name" value="Sulfite oxidase, mitochondrial"/>
    <property type="match status" value="1"/>
</dbReference>
<dbReference type="InterPro" id="IPR005399">
    <property type="entry name" value="K_chnl_volt-dep_bsu_KCNAB-rel"/>
</dbReference>
<protein>
    <recommendedName>
        <fullName evidence="8">Nitrate reductase [NADPH]</fullName>
        <ecNumber evidence="7">1.7.1.3</ecNumber>
        <ecNumber evidence="6">1.8.3.1</ecNumber>
    </recommendedName>
</protein>
<comment type="caution">
    <text evidence="19">The sequence shown here is derived from an EMBL/GenBank/DDBJ whole genome shotgun (WGS) entry which is preliminary data.</text>
</comment>
<sequence>MLKRAFASWLRSGALSAPSTRVASAARQAQRPSPTSQWRRFASNTTQRQRPILLTAGASFLTTIVLLDLNPSPRLTLLSSSTTATCLTPPELPAGWPQYRLSEVKLHDGTSERPWITYKTSVYDITDWVAAHPGGDVILRAAGGAVEPYWDIFSIHRQQIDSVLAILEGYKIGEVDAADLPLLLSRGGVDDPFAQDPPRDPRLRTLTERPRNAETPAEGLGTFVTPSELFYVRNHMWVPVVGEKDADAHAVTIETPDGEERVYTLRELRTRFATQKVTATLQCAGNRRRDMTTHAARTNGLQWAAGAISTAEWEGVLLRDVLADATCNEMNIANMPPSARHVHLVGLEAYAASIPIAKALDPLGDVLLAFRMNGETLPRDHGYPLRAVVPGNVAARSVKWLRRIALSDEESPSQWQRRDYKAFCPGEGPEPDWDSAPAIQEMPVTSAITAAGVESPGGATGRERRVKAEGYAYSGGGREIVRVDVSTDGGRTWKAAELIADKGVGNKAWCWKRWRYEGPVAEESKEKEDRVRLVVKATDEAYNTQPESHESIYNARMAHVLFLVFVNVFPELTDWRTGAQSFGGHVENEKTFACMKQAYDLGINFFDTAESYAGGNSEVIMGQAIKKFDWNRNDIIVTTKLNWGGANGEVLVNNHGLSRKHIIEGLRASLKRLDLEYVDIVYAHRPDRLTPMEETVRAFNHVIDKGWAMYWGTSEWSADEIAEACGIAKDLKMIPPVVEQPQYNILERRKVEYEFQRLYQRFGLGLTTFSPIKMGLLSGKYNDDPDAPPAGSRFAEGKGDKFVNWANKEWYGNDEWKALIQNVIKLKAIADKLGATQSQLALAWCLKNSNVSSVITGASRPEQIVENVGALKFLEKLTPDIMAEVDAVVGEVKLDPARQD</sequence>
<evidence type="ECO:0000256" key="17">
    <source>
        <dbReference type="SAM" id="MobiDB-lite"/>
    </source>
</evidence>
<evidence type="ECO:0000259" key="18">
    <source>
        <dbReference type="PROSITE" id="PS50255"/>
    </source>
</evidence>
<keyword evidence="12" id="KW-0521">NADP</keyword>
<dbReference type="EC" id="1.8.3.1" evidence="6"/>
<dbReference type="SMART" id="SM01117">
    <property type="entry name" value="Cyt-b5"/>
    <property type="match status" value="1"/>
</dbReference>
<evidence type="ECO:0000256" key="15">
    <source>
        <dbReference type="ARBA" id="ARBA00023128"/>
    </source>
</evidence>
<dbReference type="EC" id="1.7.1.3" evidence="7"/>
<proteinExistence type="inferred from homology"/>
<dbReference type="PROSITE" id="PS50255">
    <property type="entry name" value="CYTOCHROME_B5_2"/>
    <property type="match status" value="1"/>
</dbReference>
<dbReference type="Pfam" id="PF00174">
    <property type="entry name" value="Oxidored_molyb"/>
    <property type="match status" value="1"/>
</dbReference>
<feature type="domain" description="Cytochrome b5 heme-binding" evidence="18">
    <location>
        <begin position="96"/>
        <end position="176"/>
    </location>
</feature>
<name>A0A4U6XI98_9PEZI</name>
<evidence type="ECO:0000256" key="16">
    <source>
        <dbReference type="ARBA" id="ARBA00049155"/>
    </source>
</evidence>
<evidence type="ECO:0000256" key="12">
    <source>
        <dbReference type="ARBA" id="ARBA00022857"/>
    </source>
</evidence>
<dbReference type="PRINTS" id="PR00407">
    <property type="entry name" value="EUMOPTERIN"/>
</dbReference>
<dbReference type="Gene3D" id="3.90.420.10">
    <property type="entry name" value="Oxidoreductase, molybdopterin-binding domain"/>
    <property type="match status" value="1"/>
</dbReference>
<comment type="cofactor">
    <cofactor evidence="2">
        <name>heme b</name>
        <dbReference type="ChEBI" id="CHEBI:60344"/>
    </cofactor>
</comment>
<feature type="compositionally biased region" description="Basic and acidic residues" evidence="17">
    <location>
        <begin position="197"/>
        <end position="212"/>
    </location>
</feature>
<dbReference type="GO" id="GO:0020037">
    <property type="term" value="F:heme binding"/>
    <property type="evidence" value="ECO:0007669"/>
    <property type="project" value="TreeGrafter"/>
</dbReference>
<dbReference type="STRING" id="1306861.A0A4U6XI98"/>
<dbReference type="EMBL" id="PJEX01000090">
    <property type="protein sequence ID" value="TKW55688.1"/>
    <property type="molecule type" value="Genomic_DNA"/>
</dbReference>
<keyword evidence="9" id="KW-0500">Molybdenum</keyword>
<dbReference type="GO" id="GO:0043546">
    <property type="term" value="F:molybdopterin cofactor binding"/>
    <property type="evidence" value="ECO:0007669"/>
    <property type="project" value="TreeGrafter"/>
</dbReference>
<evidence type="ECO:0000256" key="14">
    <source>
        <dbReference type="ARBA" id="ARBA00023004"/>
    </source>
</evidence>
<dbReference type="PANTHER" id="PTHR19372:SF7">
    <property type="entry name" value="SULFITE OXIDASE, MITOCHONDRIAL"/>
    <property type="match status" value="1"/>
</dbReference>
<evidence type="ECO:0000256" key="4">
    <source>
        <dbReference type="ARBA" id="ARBA00004971"/>
    </source>
</evidence>